<organism evidence="1 2">
    <name type="scientific">Aplosporella prunicola CBS 121167</name>
    <dbReference type="NCBI Taxonomy" id="1176127"/>
    <lineage>
        <taxon>Eukaryota</taxon>
        <taxon>Fungi</taxon>
        <taxon>Dikarya</taxon>
        <taxon>Ascomycota</taxon>
        <taxon>Pezizomycotina</taxon>
        <taxon>Dothideomycetes</taxon>
        <taxon>Dothideomycetes incertae sedis</taxon>
        <taxon>Botryosphaeriales</taxon>
        <taxon>Aplosporellaceae</taxon>
        <taxon>Aplosporella</taxon>
    </lineage>
</organism>
<dbReference type="EMBL" id="ML995478">
    <property type="protein sequence ID" value="KAF2145271.1"/>
    <property type="molecule type" value="Genomic_DNA"/>
</dbReference>
<protein>
    <submittedName>
        <fullName evidence="1">Uncharacterized protein</fullName>
    </submittedName>
</protein>
<gene>
    <name evidence="1" type="ORF">K452DRAFT_137304</name>
</gene>
<reference evidence="1" key="1">
    <citation type="journal article" date="2020" name="Stud. Mycol.">
        <title>101 Dothideomycetes genomes: a test case for predicting lifestyles and emergence of pathogens.</title>
        <authorList>
            <person name="Haridas S."/>
            <person name="Albert R."/>
            <person name="Binder M."/>
            <person name="Bloem J."/>
            <person name="Labutti K."/>
            <person name="Salamov A."/>
            <person name="Andreopoulos B."/>
            <person name="Baker S."/>
            <person name="Barry K."/>
            <person name="Bills G."/>
            <person name="Bluhm B."/>
            <person name="Cannon C."/>
            <person name="Castanera R."/>
            <person name="Culley D."/>
            <person name="Daum C."/>
            <person name="Ezra D."/>
            <person name="Gonzalez J."/>
            <person name="Henrissat B."/>
            <person name="Kuo A."/>
            <person name="Liang C."/>
            <person name="Lipzen A."/>
            <person name="Lutzoni F."/>
            <person name="Magnuson J."/>
            <person name="Mondo S."/>
            <person name="Nolan M."/>
            <person name="Ohm R."/>
            <person name="Pangilinan J."/>
            <person name="Park H.-J."/>
            <person name="Ramirez L."/>
            <person name="Alfaro M."/>
            <person name="Sun H."/>
            <person name="Tritt A."/>
            <person name="Yoshinaga Y."/>
            <person name="Zwiers L.-H."/>
            <person name="Turgeon B."/>
            <person name="Goodwin S."/>
            <person name="Spatafora J."/>
            <person name="Crous P."/>
            <person name="Grigoriev I."/>
        </authorList>
    </citation>
    <scope>NUCLEOTIDE SEQUENCE</scope>
    <source>
        <strain evidence="1">CBS 121167</strain>
    </source>
</reference>
<name>A0A6A6BRR5_9PEZI</name>
<proteinExistence type="predicted"/>
<accession>A0A6A6BRR5</accession>
<dbReference type="RefSeq" id="XP_033400983.1">
    <property type="nucleotide sequence ID" value="XM_033535351.1"/>
</dbReference>
<sequence length="79" mass="8485">MPMPTPTPMLYAQPISILSSSGSSPLRPLIDTGVSGRAARRPHGMGNANLTLAHMAHAMVTQATFHRAFSVYNIRTRAP</sequence>
<dbReference type="Proteomes" id="UP000799438">
    <property type="component" value="Unassembled WGS sequence"/>
</dbReference>
<dbReference type="GeneID" id="54292845"/>
<evidence type="ECO:0000313" key="2">
    <source>
        <dbReference type="Proteomes" id="UP000799438"/>
    </source>
</evidence>
<dbReference type="AlphaFoldDB" id="A0A6A6BRR5"/>
<keyword evidence="2" id="KW-1185">Reference proteome</keyword>
<evidence type="ECO:0000313" key="1">
    <source>
        <dbReference type="EMBL" id="KAF2145271.1"/>
    </source>
</evidence>